<evidence type="ECO:0000259" key="8">
    <source>
        <dbReference type="Pfam" id="PF22916"/>
    </source>
</evidence>
<dbReference type="Proteomes" id="UP000646548">
    <property type="component" value="Unassembled WGS sequence"/>
</dbReference>
<dbReference type="InterPro" id="IPR027417">
    <property type="entry name" value="P-loop_NTPase"/>
</dbReference>
<dbReference type="PANTHER" id="PTHR12933:SF0">
    <property type="entry name" value="U3 SMALL NUCLEOLAR RNA-ASSOCIATED PROTEIN 25 HOMOLOG"/>
    <property type="match status" value="1"/>
</dbReference>
<evidence type="ECO:0000313" key="9">
    <source>
        <dbReference type="EMBL" id="KAF6729062.1"/>
    </source>
</evidence>
<evidence type="ECO:0000256" key="5">
    <source>
        <dbReference type="ARBA" id="ARBA00032325"/>
    </source>
</evidence>
<feature type="compositionally biased region" description="Polar residues" evidence="6">
    <location>
        <begin position="71"/>
        <end position="89"/>
    </location>
</feature>
<proteinExistence type="inferred from homology"/>
<gene>
    <name evidence="9" type="ORF">FQA47_010384</name>
</gene>
<accession>A0A834FF18</accession>
<reference evidence="9" key="1">
    <citation type="journal article" name="BMC Genomics">
        <title>Long-read sequencing and de novo genome assembly of marine medaka (Oryzias melastigma).</title>
        <authorList>
            <person name="Liang P."/>
            <person name="Saqib H.S.A."/>
            <person name="Ni X."/>
            <person name="Shen Y."/>
        </authorList>
    </citation>
    <scope>NUCLEOTIDE SEQUENCE</scope>
    <source>
        <strain evidence="9">Bigg-433</strain>
    </source>
</reference>
<evidence type="ECO:0000256" key="1">
    <source>
        <dbReference type="ARBA" id="ARBA00004604"/>
    </source>
</evidence>
<feature type="compositionally biased region" description="Basic and acidic residues" evidence="6">
    <location>
        <begin position="23"/>
        <end position="44"/>
    </location>
</feature>
<evidence type="ECO:0000313" key="10">
    <source>
        <dbReference type="Proteomes" id="UP000646548"/>
    </source>
</evidence>
<comment type="subcellular location">
    <subcellularLocation>
        <location evidence="1">Nucleus</location>
        <location evidence="1">Nucleolus</location>
    </subcellularLocation>
</comment>
<dbReference type="AlphaFoldDB" id="A0A834FF18"/>
<dbReference type="InterPro" id="IPR053939">
    <property type="entry name" value="UTP25_C"/>
</dbReference>
<keyword evidence="3" id="KW-0539">Nucleus</keyword>
<evidence type="ECO:0000256" key="6">
    <source>
        <dbReference type="SAM" id="MobiDB-lite"/>
    </source>
</evidence>
<sequence length="788" mass="91060">MGKRRQKSNLFTKLSKKQKKHLKEFGEEHPFHDVVSEGSERVEIVELPPSPEHSPEHPDEQEDEEEEEPENQTAYQKLLSTLNRSTSHAPSEEEESSEDEEEEEELLSEEVGDEAEDVSDNDDEEDVEEPEELANEEAGENEEEQKEQNEVKKEEFIDKEHESEFCLETNFLNKKEQDEADGSEQEDNSEDMFHQHLNTELTEEDVQKITSGAKSRTQTTLPKMGTLLCTSFLEKFGHAGLQKDGSLPVFHKCLATSWKDLNQICDPKETPEEMSPLQLELLTLMASYRDLYYSETCPLKLGPQVRSAYCLHVLNHVLKANNQVLSHNAQLRENKTKSAAECQEEHRDQGLTRPKVLILLPFRSGALQVVHNLISLLESKDKNIVVSNKKKFKEEFGEDADEKPPNLRRPDDYHAIFAGNVDDHFRIGVSIIRKNLRLYAPFYSSDIIIASPLGLRTVLGAEGERKRDFDFLSSIELLVVDQADVFLMQNWEHVLHVMKHMNLQPLDSHGVDFSRVRMWNLNSWAKHYRQTLVFSSIQDPQINNILTKHCSNYRGQVHSAGHFLLIRNNVLRIFCDFYCHDVFYPQIASKNLPKTGSICQVQVQLPHVFQMFASESFIDHDARFRFFVDKVLPQYKDSVISHTLVYIPSYFDYVRLRNYMKKEEMSFTSICEYSSKSEISRARHFFLKGDKHFLLFTERFHFYKRYTIKGIQNLIFYGLPSFPHFYSEVCNMLAEGGQGEAASWTCTALYSRYDAQRLAAITGSQRAGQMLHSKKTVHLFITGEDKTS</sequence>
<feature type="domain" description="UTP25 C-terminal" evidence="7">
    <location>
        <begin position="597"/>
        <end position="780"/>
    </location>
</feature>
<dbReference type="InterPro" id="IPR053940">
    <property type="entry name" value="UTP25_NTPase-like"/>
</dbReference>
<dbReference type="InterPro" id="IPR010678">
    <property type="entry name" value="UTP25"/>
</dbReference>
<comment type="caution">
    <text evidence="9">The sequence shown here is derived from an EMBL/GenBank/DDBJ whole genome shotgun (WGS) entry which is preliminary data.</text>
</comment>
<feature type="compositionally biased region" description="Acidic residues" evidence="6">
    <location>
        <begin position="178"/>
        <end position="189"/>
    </location>
</feature>
<dbReference type="GO" id="GO:0019843">
    <property type="term" value="F:rRNA binding"/>
    <property type="evidence" value="ECO:0007669"/>
    <property type="project" value="TreeGrafter"/>
</dbReference>
<evidence type="ECO:0000256" key="4">
    <source>
        <dbReference type="ARBA" id="ARBA00024421"/>
    </source>
</evidence>
<dbReference type="Pfam" id="PF22916">
    <property type="entry name" value="UTP25_NTPase-like"/>
    <property type="match status" value="1"/>
</dbReference>
<dbReference type="PANTHER" id="PTHR12933">
    <property type="entry name" value="ORF PROTEIN-RELATED"/>
    <property type="match status" value="1"/>
</dbReference>
<dbReference type="GO" id="GO:0032040">
    <property type="term" value="C:small-subunit processome"/>
    <property type="evidence" value="ECO:0007669"/>
    <property type="project" value="TreeGrafter"/>
</dbReference>
<dbReference type="Gene3D" id="3.40.50.300">
    <property type="entry name" value="P-loop containing nucleotide triphosphate hydrolases"/>
    <property type="match status" value="1"/>
</dbReference>
<comment type="similarity">
    <text evidence="2">Belongs to the UTP25 family.</text>
</comment>
<feature type="compositionally biased region" description="Basic and acidic residues" evidence="6">
    <location>
        <begin position="146"/>
        <end position="164"/>
    </location>
</feature>
<evidence type="ECO:0000256" key="2">
    <source>
        <dbReference type="ARBA" id="ARBA00009223"/>
    </source>
</evidence>
<dbReference type="GO" id="GO:0000462">
    <property type="term" value="P:maturation of SSU-rRNA from tricistronic rRNA transcript (SSU-rRNA, 5.8S rRNA, LSU-rRNA)"/>
    <property type="evidence" value="ECO:0007669"/>
    <property type="project" value="TreeGrafter"/>
</dbReference>
<dbReference type="Pfam" id="PF06862">
    <property type="entry name" value="Utp25_C"/>
    <property type="match status" value="1"/>
</dbReference>
<feature type="domain" description="UTP25 NTP hydrolase-like" evidence="8">
    <location>
        <begin position="288"/>
        <end position="557"/>
    </location>
</feature>
<feature type="region of interest" description="Disordered" evidence="6">
    <location>
        <begin position="21"/>
        <end position="189"/>
    </location>
</feature>
<dbReference type="EMBL" id="WKFB01000267">
    <property type="protein sequence ID" value="KAF6729062.1"/>
    <property type="molecule type" value="Genomic_DNA"/>
</dbReference>
<organism evidence="9 10">
    <name type="scientific">Oryzias melastigma</name>
    <name type="common">Marine medaka</name>
    <dbReference type="NCBI Taxonomy" id="30732"/>
    <lineage>
        <taxon>Eukaryota</taxon>
        <taxon>Metazoa</taxon>
        <taxon>Chordata</taxon>
        <taxon>Craniata</taxon>
        <taxon>Vertebrata</taxon>
        <taxon>Euteleostomi</taxon>
        <taxon>Actinopterygii</taxon>
        <taxon>Neopterygii</taxon>
        <taxon>Teleostei</taxon>
        <taxon>Neoteleostei</taxon>
        <taxon>Acanthomorphata</taxon>
        <taxon>Ovalentaria</taxon>
        <taxon>Atherinomorphae</taxon>
        <taxon>Beloniformes</taxon>
        <taxon>Adrianichthyidae</taxon>
        <taxon>Oryziinae</taxon>
        <taxon>Oryzias</taxon>
    </lineage>
</organism>
<feature type="compositionally biased region" description="Acidic residues" evidence="6">
    <location>
        <begin position="59"/>
        <end position="70"/>
    </location>
</feature>
<dbReference type="SUPFAM" id="SSF52540">
    <property type="entry name" value="P-loop containing nucleoside triphosphate hydrolases"/>
    <property type="match status" value="1"/>
</dbReference>
<name>A0A834FF18_ORYME</name>
<feature type="compositionally biased region" description="Acidic residues" evidence="6">
    <location>
        <begin position="92"/>
        <end position="145"/>
    </location>
</feature>
<dbReference type="GO" id="GO:0034511">
    <property type="term" value="F:U3 snoRNA binding"/>
    <property type="evidence" value="ECO:0007669"/>
    <property type="project" value="InterPro"/>
</dbReference>
<evidence type="ECO:0000259" key="7">
    <source>
        <dbReference type="Pfam" id="PF06862"/>
    </source>
</evidence>
<evidence type="ECO:0000256" key="3">
    <source>
        <dbReference type="ARBA" id="ARBA00023242"/>
    </source>
</evidence>
<protein>
    <recommendedName>
        <fullName evidence="4">U3 small nucleolar RNA-associated protein 25 homolog</fullName>
    </recommendedName>
    <alternativeName>
        <fullName evidence="5">UTP25 small subunit processor component</fullName>
    </alternativeName>
</protein>